<proteinExistence type="predicted"/>
<reference evidence="1" key="1">
    <citation type="journal article" date="2015" name="Nature">
        <title>Complex archaea that bridge the gap between prokaryotes and eukaryotes.</title>
        <authorList>
            <person name="Spang A."/>
            <person name="Saw J.H."/>
            <person name="Jorgensen S.L."/>
            <person name="Zaremba-Niedzwiedzka K."/>
            <person name="Martijn J."/>
            <person name="Lind A.E."/>
            <person name="van Eijk R."/>
            <person name="Schleper C."/>
            <person name="Guy L."/>
            <person name="Ettema T.J."/>
        </authorList>
    </citation>
    <scope>NUCLEOTIDE SEQUENCE</scope>
</reference>
<sequence>MTRWLLVTLAWRPDGVTVTGVDLYATEAICDTMGAIARAWFGVDWGCVMQMWV</sequence>
<organism evidence="1">
    <name type="scientific">marine sediment metagenome</name>
    <dbReference type="NCBI Taxonomy" id="412755"/>
    <lineage>
        <taxon>unclassified sequences</taxon>
        <taxon>metagenomes</taxon>
        <taxon>ecological metagenomes</taxon>
    </lineage>
</organism>
<name>A0A0F9PJK8_9ZZZZ</name>
<dbReference type="AlphaFoldDB" id="A0A0F9PJK8"/>
<comment type="caution">
    <text evidence="1">The sequence shown here is derived from an EMBL/GenBank/DDBJ whole genome shotgun (WGS) entry which is preliminary data.</text>
</comment>
<protein>
    <submittedName>
        <fullName evidence="1">Uncharacterized protein</fullName>
    </submittedName>
</protein>
<gene>
    <name evidence="1" type="ORF">LCGC14_1208010</name>
</gene>
<accession>A0A0F9PJK8</accession>
<evidence type="ECO:0000313" key="1">
    <source>
        <dbReference type="EMBL" id="KKM93472.1"/>
    </source>
</evidence>
<dbReference type="EMBL" id="LAZR01006261">
    <property type="protein sequence ID" value="KKM93472.1"/>
    <property type="molecule type" value="Genomic_DNA"/>
</dbReference>